<keyword evidence="2" id="KW-0812">Transmembrane</keyword>
<organism evidence="4 5">
    <name type="scientific">Cryobacterium psychrophilum</name>
    <dbReference type="NCBI Taxonomy" id="41988"/>
    <lineage>
        <taxon>Bacteria</taxon>
        <taxon>Bacillati</taxon>
        <taxon>Actinomycetota</taxon>
        <taxon>Actinomycetes</taxon>
        <taxon>Micrococcales</taxon>
        <taxon>Microbacteriaceae</taxon>
        <taxon>Cryobacterium</taxon>
    </lineage>
</organism>
<proteinExistence type="predicted"/>
<sequence>MTNTEPRNPFTKRGFIAAAIVVGVILLAALIVLVTSLTRPSTNDATPTGTPSPTAAPTENADDASVCGLPGFDIENTLTATLDTKWELVGTIAAPTDSTGAGPGTIDNEFRSCYAHTAKGALYMAANFIAMGTDSTFGPRMTELVAPGPGRDAAAEKSNTSTSSPRAQLAGFKIGSYSAEESMVDLVLNYSDGSLVSIPLKLVWTEGDWKVQLTDAGEPPLAPAQLENLGGYTPWSGA</sequence>
<comment type="caution">
    <text evidence="4">The sequence shown here is derived from an EMBL/GenBank/DDBJ whole genome shotgun (WGS) entry which is preliminary data.</text>
</comment>
<keyword evidence="2" id="KW-0472">Membrane</keyword>
<evidence type="ECO:0000256" key="1">
    <source>
        <dbReference type="SAM" id="MobiDB-lite"/>
    </source>
</evidence>
<evidence type="ECO:0000259" key="3">
    <source>
        <dbReference type="Pfam" id="PF26526"/>
    </source>
</evidence>
<evidence type="ECO:0000256" key="2">
    <source>
        <dbReference type="SAM" id="Phobius"/>
    </source>
</evidence>
<dbReference type="EMBL" id="SOHQ01000044">
    <property type="protein sequence ID" value="TFD75297.1"/>
    <property type="molecule type" value="Genomic_DNA"/>
</dbReference>
<evidence type="ECO:0000313" key="5">
    <source>
        <dbReference type="Proteomes" id="UP000298218"/>
    </source>
</evidence>
<feature type="region of interest" description="Disordered" evidence="1">
    <location>
        <begin position="147"/>
        <end position="166"/>
    </location>
</feature>
<dbReference type="AlphaFoldDB" id="A0A4Y8KPT9"/>
<feature type="compositionally biased region" description="Low complexity" evidence="1">
    <location>
        <begin position="45"/>
        <end position="58"/>
    </location>
</feature>
<dbReference type="Pfam" id="PF26526">
    <property type="entry name" value="DUF8175"/>
    <property type="match status" value="1"/>
</dbReference>
<feature type="transmembrane region" description="Helical" evidence="2">
    <location>
        <begin position="15"/>
        <end position="34"/>
    </location>
</feature>
<feature type="region of interest" description="Disordered" evidence="1">
    <location>
        <begin position="40"/>
        <end position="62"/>
    </location>
</feature>
<name>A0A4Y8KPT9_9MICO</name>
<accession>A0A4Y8KPT9</accession>
<gene>
    <name evidence="4" type="ORF">E3T53_15945</name>
</gene>
<evidence type="ECO:0000313" key="4">
    <source>
        <dbReference type="EMBL" id="TFD75297.1"/>
    </source>
</evidence>
<dbReference type="OrthoDB" id="4428031at2"/>
<dbReference type="RefSeq" id="WP_134175804.1">
    <property type="nucleotide sequence ID" value="NZ_SODI01000002.1"/>
</dbReference>
<keyword evidence="2" id="KW-1133">Transmembrane helix</keyword>
<reference evidence="4 5" key="1">
    <citation type="submission" date="2019-03" db="EMBL/GenBank/DDBJ databases">
        <title>Genomics of glacier-inhabiting Cryobacterium strains.</title>
        <authorList>
            <person name="Liu Q."/>
            <person name="Xin Y.-H."/>
        </authorList>
    </citation>
    <scope>NUCLEOTIDE SEQUENCE [LARGE SCALE GENOMIC DNA]</scope>
    <source>
        <strain evidence="4 5">CGMCC 1.4292</strain>
    </source>
</reference>
<feature type="compositionally biased region" description="Polar residues" evidence="1">
    <location>
        <begin position="157"/>
        <end position="166"/>
    </location>
</feature>
<keyword evidence="5" id="KW-1185">Reference proteome</keyword>
<dbReference type="InterPro" id="IPR058488">
    <property type="entry name" value="DUF8175"/>
</dbReference>
<feature type="domain" description="DUF8175" evidence="3">
    <location>
        <begin position="48"/>
        <end position="234"/>
    </location>
</feature>
<protein>
    <recommendedName>
        <fullName evidence="3">DUF8175 domain-containing protein</fullName>
    </recommendedName>
</protein>
<dbReference type="Proteomes" id="UP000298218">
    <property type="component" value="Unassembled WGS sequence"/>
</dbReference>